<dbReference type="HOGENOM" id="CLU_010289_0_2_2"/>
<dbReference type="PANTHER" id="PTHR12196:SF2">
    <property type="entry name" value="DIPHTHINE--AMMONIA LIGASE"/>
    <property type="match status" value="1"/>
</dbReference>
<keyword evidence="2" id="KW-0067">ATP-binding</keyword>
<feature type="domain" description="Diphthamide synthase" evidence="1">
    <location>
        <begin position="1"/>
        <end position="217"/>
    </location>
</feature>
<proteinExistence type="predicted"/>
<dbReference type="STRING" id="387631.Asulf_01658"/>
<sequence>MRLASLVSGGKDSLLATHLASEENEIDCLVSVVSSNPDSYMFHTPNIHLVDATAIAMDLPLFKIFTRGEEELEVKDLIKGLRNLDVDGIVIGGIASSYQKKRFELVCEELGLKLIAPLWGKSDEEVMKLAMEKMDFIIVKVSAMGLSEKWVGRKMDEKALSELKKIKEKYGINLAGEGGEFETLVLNAPMFKKRIEILESHVVSDNMSAVMVVDRYRLVDKG</sequence>
<accession>N0BM19</accession>
<dbReference type="InterPro" id="IPR014729">
    <property type="entry name" value="Rossmann-like_a/b/a_fold"/>
</dbReference>
<dbReference type="PIRSF" id="PIRSF039123">
    <property type="entry name" value="Diphthamide_synthase"/>
    <property type="match status" value="1"/>
</dbReference>
<dbReference type="GO" id="GO:0005524">
    <property type="term" value="F:ATP binding"/>
    <property type="evidence" value="ECO:0007669"/>
    <property type="project" value="UniProtKB-KW"/>
</dbReference>
<gene>
    <name evidence="2" type="ORF">Asulf_01658</name>
</gene>
<dbReference type="InterPro" id="IPR022427">
    <property type="entry name" value="MJ0570_ATP-bd"/>
</dbReference>
<dbReference type="Pfam" id="PF01902">
    <property type="entry name" value="Diphthami_syn_2"/>
    <property type="match status" value="1"/>
</dbReference>
<keyword evidence="3" id="KW-1185">Reference proteome</keyword>
<dbReference type="InterPro" id="IPR030662">
    <property type="entry name" value="DPH6/MJ0570"/>
</dbReference>
<dbReference type="NCBIfam" id="TIGR00289">
    <property type="entry name" value="TIGR00289 family protein"/>
    <property type="match status" value="1"/>
</dbReference>
<dbReference type="GO" id="GO:0017183">
    <property type="term" value="P:protein histidyl modification to diphthamide"/>
    <property type="evidence" value="ECO:0007669"/>
    <property type="project" value="TreeGrafter"/>
</dbReference>
<dbReference type="OrthoDB" id="372052at2157"/>
<dbReference type="PANTHER" id="PTHR12196">
    <property type="entry name" value="DOMAIN OF UNKNOWN FUNCTION 71 DUF71 -CONTAINING PROTEIN"/>
    <property type="match status" value="1"/>
</dbReference>
<evidence type="ECO:0000313" key="3">
    <source>
        <dbReference type="Proteomes" id="UP000013307"/>
    </source>
</evidence>
<dbReference type="CDD" id="cd01994">
    <property type="entry name" value="AANH_PF0828-like"/>
    <property type="match status" value="1"/>
</dbReference>
<dbReference type="Gene3D" id="3.40.50.620">
    <property type="entry name" value="HUPs"/>
    <property type="match status" value="1"/>
</dbReference>
<dbReference type="eggNOG" id="arCOG00035">
    <property type="taxonomic scope" value="Archaea"/>
</dbReference>
<keyword evidence="2" id="KW-0547">Nucleotide-binding</keyword>
<dbReference type="InterPro" id="IPR005237">
    <property type="entry name" value="MJ0570"/>
</dbReference>
<protein>
    <submittedName>
        <fullName evidence="2">Metal-binding-domain/4Fe-4S-binding-domain containing ABC transporter, ATP-binding protein</fullName>
    </submittedName>
</protein>
<dbReference type="InterPro" id="IPR002761">
    <property type="entry name" value="Diphthami_syn_dom"/>
</dbReference>
<dbReference type="NCBIfam" id="TIGR03679">
    <property type="entry name" value="arCOG00187"/>
    <property type="match status" value="1"/>
</dbReference>
<dbReference type="EMBL" id="CP005290">
    <property type="protein sequence ID" value="AGK61631.1"/>
    <property type="molecule type" value="Genomic_DNA"/>
</dbReference>
<evidence type="ECO:0000313" key="2">
    <source>
        <dbReference type="EMBL" id="AGK61631.1"/>
    </source>
</evidence>
<name>N0BM19_9EURY</name>
<reference evidence="2 3" key="1">
    <citation type="journal article" date="2013" name="Genome Announc.">
        <title>Complete Genome Sequence of the Thermophilic and Facultatively Chemolithoautotrophic Sulfate Reducer Archaeoglobus sulfaticallidus Strain PM70-1T.</title>
        <authorList>
            <person name="Stokke R."/>
            <person name="Hocking W.P."/>
            <person name="Steinsbu B.O."/>
            <person name="Steen I.H."/>
        </authorList>
    </citation>
    <scope>NUCLEOTIDE SEQUENCE [LARGE SCALE GENOMIC DNA]</scope>
    <source>
        <strain evidence="2">PM70-1</strain>
    </source>
</reference>
<organism evidence="2 3">
    <name type="scientific">Archaeoglobus sulfaticallidus PM70-1</name>
    <dbReference type="NCBI Taxonomy" id="387631"/>
    <lineage>
        <taxon>Archaea</taxon>
        <taxon>Methanobacteriati</taxon>
        <taxon>Methanobacteriota</taxon>
        <taxon>Archaeoglobi</taxon>
        <taxon>Archaeoglobales</taxon>
        <taxon>Archaeoglobaceae</taxon>
        <taxon>Archaeoglobus</taxon>
    </lineage>
</organism>
<dbReference type="NCBIfam" id="TIGR00290">
    <property type="entry name" value="MJ0570_dom"/>
    <property type="match status" value="1"/>
</dbReference>
<dbReference type="Gene3D" id="3.90.1490.10">
    <property type="entry name" value="putative n-type atp pyrophosphatase, domain 2"/>
    <property type="match status" value="1"/>
</dbReference>
<dbReference type="GO" id="GO:0017178">
    <property type="term" value="F:diphthine-ammonia ligase activity"/>
    <property type="evidence" value="ECO:0007669"/>
    <property type="project" value="TreeGrafter"/>
</dbReference>
<dbReference type="AlphaFoldDB" id="N0BM19"/>
<dbReference type="SUPFAM" id="SSF52402">
    <property type="entry name" value="Adenine nucleotide alpha hydrolases-like"/>
    <property type="match status" value="1"/>
</dbReference>
<dbReference type="KEGG" id="ast:Asulf_01658"/>
<dbReference type="Proteomes" id="UP000013307">
    <property type="component" value="Chromosome"/>
</dbReference>
<evidence type="ECO:0000259" key="1">
    <source>
        <dbReference type="Pfam" id="PF01902"/>
    </source>
</evidence>